<accession>I4C5X2</accession>
<organism evidence="2 3">
    <name type="scientific">Desulfomonile tiedjei (strain ATCC 49306 / DSM 6799 / DCB-1)</name>
    <dbReference type="NCBI Taxonomy" id="706587"/>
    <lineage>
        <taxon>Bacteria</taxon>
        <taxon>Pseudomonadati</taxon>
        <taxon>Thermodesulfobacteriota</taxon>
        <taxon>Desulfomonilia</taxon>
        <taxon>Desulfomonilales</taxon>
        <taxon>Desulfomonilaceae</taxon>
        <taxon>Desulfomonile</taxon>
    </lineage>
</organism>
<dbReference type="HOGENOM" id="CLU_2584075_0_0_7"/>
<gene>
    <name evidence="2" type="ordered locus">Desti_2273</name>
</gene>
<protein>
    <submittedName>
        <fullName evidence="2">Uncharacterized protein</fullName>
    </submittedName>
</protein>
<evidence type="ECO:0000313" key="2">
    <source>
        <dbReference type="EMBL" id="AFM24963.1"/>
    </source>
</evidence>
<name>I4C5X2_DESTA</name>
<dbReference type="KEGG" id="dti:Desti_2273"/>
<keyword evidence="1" id="KW-0732">Signal</keyword>
<evidence type="ECO:0000256" key="1">
    <source>
        <dbReference type="SAM" id="SignalP"/>
    </source>
</evidence>
<evidence type="ECO:0000313" key="3">
    <source>
        <dbReference type="Proteomes" id="UP000006055"/>
    </source>
</evidence>
<feature type="chain" id="PRO_5003686993" evidence="1">
    <location>
        <begin position="23"/>
        <end position="80"/>
    </location>
</feature>
<dbReference type="AlphaFoldDB" id="I4C5X2"/>
<dbReference type="Proteomes" id="UP000006055">
    <property type="component" value="Chromosome"/>
</dbReference>
<keyword evidence="3" id="KW-1185">Reference proteome</keyword>
<dbReference type="EMBL" id="CP003360">
    <property type="protein sequence ID" value="AFM24963.1"/>
    <property type="molecule type" value="Genomic_DNA"/>
</dbReference>
<proteinExistence type="predicted"/>
<sequence>MKKVTLLVAFLVSIIAVPSVMARDANRDVLRSEWNAQQVKERQDLSKLRAFELETSAVVSGFPGRTKRIPVHHGTGSPMR</sequence>
<reference evidence="3" key="1">
    <citation type="submission" date="2012-06" db="EMBL/GenBank/DDBJ databases">
        <title>Complete sequence of chromosome of Desulfomonile tiedjei DSM 6799.</title>
        <authorList>
            <person name="Lucas S."/>
            <person name="Copeland A."/>
            <person name="Lapidus A."/>
            <person name="Glavina del Rio T."/>
            <person name="Dalin E."/>
            <person name="Tice H."/>
            <person name="Bruce D."/>
            <person name="Goodwin L."/>
            <person name="Pitluck S."/>
            <person name="Peters L."/>
            <person name="Ovchinnikova G."/>
            <person name="Zeytun A."/>
            <person name="Lu M."/>
            <person name="Kyrpides N."/>
            <person name="Mavromatis K."/>
            <person name="Ivanova N."/>
            <person name="Brettin T."/>
            <person name="Detter J.C."/>
            <person name="Han C."/>
            <person name="Larimer F."/>
            <person name="Land M."/>
            <person name="Hauser L."/>
            <person name="Markowitz V."/>
            <person name="Cheng J.-F."/>
            <person name="Hugenholtz P."/>
            <person name="Woyke T."/>
            <person name="Wu D."/>
            <person name="Spring S."/>
            <person name="Schroeder M."/>
            <person name="Brambilla E."/>
            <person name="Klenk H.-P."/>
            <person name="Eisen J.A."/>
        </authorList>
    </citation>
    <scope>NUCLEOTIDE SEQUENCE [LARGE SCALE GENOMIC DNA]</scope>
    <source>
        <strain evidence="3">ATCC 49306 / DSM 6799 / DCB-1</strain>
    </source>
</reference>
<dbReference type="RefSeq" id="WP_014810106.1">
    <property type="nucleotide sequence ID" value="NC_018025.1"/>
</dbReference>
<feature type="signal peptide" evidence="1">
    <location>
        <begin position="1"/>
        <end position="22"/>
    </location>
</feature>
<dbReference type="STRING" id="706587.Desti_2273"/>